<name>A0A1L7N0K7_9CAUD</name>
<dbReference type="KEGG" id="vg:40074414"/>
<dbReference type="RefSeq" id="YP_009598712.1">
    <property type="nucleotide sequence ID" value="NC_041911.1"/>
</dbReference>
<proteinExistence type="predicted"/>
<dbReference type="Proteomes" id="UP000222831">
    <property type="component" value="Segment"/>
</dbReference>
<protein>
    <submittedName>
        <fullName evidence="1">Uncharacterized protein</fullName>
    </submittedName>
</protein>
<evidence type="ECO:0000313" key="2">
    <source>
        <dbReference type="Proteomes" id="UP000222831"/>
    </source>
</evidence>
<keyword evidence="2" id="KW-1185">Reference proteome</keyword>
<sequence>MAKVLSRVTAKKICQEAQHVAYMASLLFKEHHKFELGYADAKKINPRTINGYQNYLADFVPLSDMVLGKALKNKEPLRAIRHTAVERMIRQSFVGGKAWANGDVQVTTKDFMRPILDFLAKWGERLETYAGIYENKFTGTNVFGIYVKLVGDDGFDHLSWEITIDDVDLVKPMAMSNGLTLKTLFK</sequence>
<dbReference type="EMBL" id="AP017924">
    <property type="protein sequence ID" value="BAW18993.1"/>
    <property type="molecule type" value="Genomic_DNA"/>
</dbReference>
<dbReference type="GeneID" id="40074414"/>
<evidence type="ECO:0000313" key="1">
    <source>
        <dbReference type="EMBL" id="BAW18993.1"/>
    </source>
</evidence>
<organism evidence="1 2">
    <name type="scientific">Ralstonia phage RP12</name>
    <dbReference type="NCBI Taxonomy" id="1923889"/>
    <lineage>
        <taxon>Viruses</taxon>
        <taxon>Duplodnaviria</taxon>
        <taxon>Heunggongvirae</taxon>
        <taxon>Uroviricota</taxon>
        <taxon>Caudoviricetes</taxon>
        <taxon>Chimalliviridae</taxon>
        <taxon>Ripduovirus</taxon>
        <taxon>Ripduovirus RP12</taxon>
    </lineage>
</organism>
<accession>A0A1L7N0K7</accession>
<reference evidence="1 2" key="1">
    <citation type="submission" date="2016-12" db="EMBL/GenBank/DDBJ databases">
        <title>Characterization of two jumbo phages RP12 and RP31 infecting the phytopathogen Ralstonia solanacearum.</title>
        <authorList>
            <person name="Kawasaki T."/>
            <person name="Yoshikawa G."/>
            <person name="Ogata H."/>
            <person name="Yamada T."/>
        </authorList>
    </citation>
    <scope>NUCLEOTIDE SEQUENCE [LARGE SCALE GENOMIC DNA]</scope>
    <source>
        <strain evidence="1 2">RP12</strain>
    </source>
</reference>